<dbReference type="InterPro" id="IPR036691">
    <property type="entry name" value="Endo/exonu/phosph_ase_sf"/>
</dbReference>
<dbReference type="GO" id="GO:0004527">
    <property type="term" value="F:exonuclease activity"/>
    <property type="evidence" value="ECO:0007669"/>
    <property type="project" value="UniProtKB-KW"/>
</dbReference>
<dbReference type="PATRIC" id="fig|573060.9.peg.1011"/>
<dbReference type="GO" id="GO:0006506">
    <property type="term" value="P:GPI anchor biosynthetic process"/>
    <property type="evidence" value="ECO:0007669"/>
    <property type="project" value="TreeGrafter"/>
</dbReference>
<dbReference type="Gene3D" id="3.60.10.10">
    <property type="entry name" value="Endonuclease/exonuclease/phosphatase"/>
    <property type="match status" value="1"/>
</dbReference>
<keyword evidence="2" id="KW-0255">Endonuclease</keyword>
<gene>
    <name evidence="2" type="ORF">AcdelDRAFT_3948</name>
</gene>
<dbReference type="RefSeq" id="WP_005799676.1">
    <property type="nucleotide sequence ID" value="NZ_ACQT01000258.1"/>
</dbReference>
<dbReference type="SUPFAM" id="SSF56219">
    <property type="entry name" value="DNase I-like"/>
    <property type="match status" value="1"/>
</dbReference>
<name>C5TAL8_ACIDE</name>
<comment type="caution">
    <text evidence="2">The sequence shown here is derived from an EMBL/GenBank/DDBJ whole genome shotgun (WGS) entry which is preliminary data.</text>
</comment>
<dbReference type="GO" id="GO:0004519">
    <property type="term" value="F:endonuclease activity"/>
    <property type="evidence" value="ECO:0007669"/>
    <property type="project" value="UniProtKB-KW"/>
</dbReference>
<keyword evidence="3" id="KW-1185">Reference proteome</keyword>
<organism evidence="2 3">
    <name type="scientific">Acidovorax delafieldii 2AN</name>
    <dbReference type="NCBI Taxonomy" id="573060"/>
    <lineage>
        <taxon>Bacteria</taxon>
        <taxon>Pseudomonadati</taxon>
        <taxon>Pseudomonadota</taxon>
        <taxon>Betaproteobacteria</taxon>
        <taxon>Burkholderiales</taxon>
        <taxon>Comamonadaceae</taxon>
        <taxon>Acidovorax</taxon>
    </lineage>
</organism>
<dbReference type="InterPro" id="IPR051916">
    <property type="entry name" value="GPI-anchor_lipid_remodeler"/>
</dbReference>
<dbReference type="EMBL" id="ACQT01000258">
    <property type="protein sequence ID" value="EER58476.1"/>
    <property type="molecule type" value="Genomic_DNA"/>
</dbReference>
<dbReference type="AlphaFoldDB" id="C5TAL8"/>
<sequence>MQLVTWNTQWCCGLDGVVSPQRIVQHARALADFDVLCLQEIAVHYPALEGNAGHDQVALLRALLPGYQVFFGAAVDEWTPDGQRQRFGNLIATRLPVLQLQHHPLPYPADAGVRSMPRMCTVATVRDPGLGAVRVMTTHLEFYSKRQRMAQARALRVLHAQACAHAVAPPEASGDGSPFQSKAHTPHAVLCGDFNFEPHEPEHAAICAPAGADDSEGAPLGMRLWDSWRLLHAAAPQPPTFRLYDRRYGPEPGSCDFVFVSDSLKGRVQRFVVDAATQASDHQPVAVSIA</sequence>
<dbReference type="OrthoDB" id="5294090at2"/>
<reference evidence="2 3" key="1">
    <citation type="submission" date="2009-05" db="EMBL/GenBank/DDBJ databases">
        <title>The draft genome of Acidovorax delafieldii 2AN.</title>
        <authorList>
            <consortium name="US DOE Joint Genome Institute (JGI-PGF)"/>
            <person name="Lucas S."/>
            <person name="Copeland A."/>
            <person name="Lapidus A."/>
            <person name="Glavina del Rio T."/>
            <person name="Tice H."/>
            <person name="Bruce D."/>
            <person name="Goodwin L."/>
            <person name="Pitluck S."/>
            <person name="Larimer F."/>
            <person name="Land M.L."/>
            <person name="Hauser L."/>
            <person name="Shelobolina E.S."/>
            <person name="Picardal F."/>
            <person name="Roden E."/>
            <person name="Emerson D."/>
        </authorList>
    </citation>
    <scope>NUCLEOTIDE SEQUENCE [LARGE SCALE GENOMIC DNA]</scope>
    <source>
        <strain evidence="2 3">2AN</strain>
    </source>
</reference>
<dbReference type="InterPro" id="IPR005135">
    <property type="entry name" value="Endo/exonuclease/phosphatase"/>
</dbReference>
<accession>C5TAL8</accession>
<dbReference type="PANTHER" id="PTHR14859:SF0">
    <property type="entry name" value="ENDONUCLEASE_EXONUCLEASE_PHOSPHATASE FAMILY PROTEIN, EXPRESSED"/>
    <property type="match status" value="1"/>
</dbReference>
<evidence type="ECO:0000313" key="2">
    <source>
        <dbReference type="EMBL" id="EER58476.1"/>
    </source>
</evidence>
<evidence type="ECO:0000259" key="1">
    <source>
        <dbReference type="Pfam" id="PF03372"/>
    </source>
</evidence>
<protein>
    <submittedName>
        <fullName evidence="2">Endonuclease/exonuclease/phosphatase</fullName>
    </submittedName>
</protein>
<dbReference type="GO" id="GO:0016020">
    <property type="term" value="C:membrane"/>
    <property type="evidence" value="ECO:0007669"/>
    <property type="project" value="GOC"/>
</dbReference>
<feature type="domain" description="Endonuclease/exonuclease/phosphatase" evidence="1">
    <location>
        <begin position="4"/>
        <end position="282"/>
    </location>
</feature>
<evidence type="ECO:0000313" key="3">
    <source>
        <dbReference type="Proteomes" id="UP000003856"/>
    </source>
</evidence>
<proteinExistence type="predicted"/>
<dbReference type="Pfam" id="PF03372">
    <property type="entry name" value="Exo_endo_phos"/>
    <property type="match status" value="1"/>
</dbReference>
<dbReference type="Proteomes" id="UP000003856">
    <property type="component" value="Unassembled WGS sequence"/>
</dbReference>
<keyword evidence="2" id="KW-0269">Exonuclease</keyword>
<dbReference type="PANTHER" id="PTHR14859">
    <property type="entry name" value="CALCOFLUOR WHITE HYPERSENSITIVE PROTEIN PRECURSOR"/>
    <property type="match status" value="1"/>
</dbReference>
<keyword evidence="2" id="KW-0378">Hydrolase</keyword>
<keyword evidence="2" id="KW-0540">Nuclease</keyword>